<evidence type="ECO:0000256" key="1">
    <source>
        <dbReference type="SAM" id="Phobius"/>
    </source>
</evidence>
<dbReference type="OrthoDB" id="1420710at2"/>
<accession>K2Q182</accession>
<organism evidence="2 3">
    <name type="scientific">Galbibacter marinus</name>
    <dbReference type="NCBI Taxonomy" id="555500"/>
    <lineage>
        <taxon>Bacteria</taxon>
        <taxon>Pseudomonadati</taxon>
        <taxon>Bacteroidota</taxon>
        <taxon>Flavobacteriia</taxon>
        <taxon>Flavobacteriales</taxon>
        <taxon>Flavobacteriaceae</taxon>
        <taxon>Galbibacter</taxon>
    </lineage>
</organism>
<feature type="transmembrane region" description="Helical" evidence="1">
    <location>
        <begin position="203"/>
        <end position="224"/>
    </location>
</feature>
<evidence type="ECO:0000313" key="2">
    <source>
        <dbReference type="EMBL" id="EKF54636.1"/>
    </source>
</evidence>
<sequence>MNYFKEIRSTLILVGIFFIGYKLILLVSFEKEFFHSYGGYIFGYIIVCIIAIIIQIQFKKKMIQKITNVVLFPLGVISAFAVVIFPFLMVFLFICLYFIITAVTPLFLLNYLNNNGYLEFATDLTILYGVVTIPVFFAVFFNYQIRNLFYFFTTIVNDSRYGPYEIRELTDYFISERNVRFLIYFLYFLAVIVINVLEYQESFLIGIAAYDNIILQSFITFIAFDKVLSLLKDLEFKPSDFLRKIICSISKKLEDMNNYNKPSNNDIN</sequence>
<keyword evidence="1" id="KW-0472">Membrane</keyword>
<keyword evidence="1" id="KW-0812">Transmembrane</keyword>
<comment type="caution">
    <text evidence="2">The sequence shown here is derived from an EMBL/GenBank/DDBJ whole genome shotgun (WGS) entry which is preliminary data.</text>
</comment>
<keyword evidence="1" id="KW-1133">Transmembrane helix</keyword>
<evidence type="ECO:0000313" key="3">
    <source>
        <dbReference type="Proteomes" id="UP000007364"/>
    </source>
</evidence>
<keyword evidence="3" id="KW-1185">Reference proteome</keyword>
<proteinExistence type="predicted"/>
<name>K2Q182_9FLAO</name>
<protein>
    <recommendedName>
        <fullName evidence="4">Transmembrane protein</fullName>
    </recommendedName>
</protein>
<feature type="transmembrane region" description="Helical" evidence="1">
    <location>
        <begin position="120"/>
        <end position="141"/>
    </location>
</feature>
<dbReference type="STRING" id="555500.I215_11214"/>
<dbReference type="AlphaFoldDB" id="K2Q182"/>
<feature type="transmembrane region" description="Helical" evidence="1">
    <location>
        <begin position="181"/>
        <end position="197"/>
    </location>
</feature>
<feature type="transmembrane region" description="Helical" evidence="1">
    <location>
        <begin position="41"/>
        <end position="58"/>
    </location>
</feature>
<gene>
    <name evidence="2" type="ORF">I215_11214</name>
</gene>
<reference evidence="2 3" key="1">
    <citation type="journal article" date="2012" name="J. Bacteriol.">
        <title>Genome Sequence of Galbibacter marinum Type Strain ck-I2-15.</title>
        <authorList>
            <person name="Lai Q."/>
            <person name="Li C."/>
            <person name="Shao Z."/>
        </authorList>
    </citation>
    <scope>NUCLEOTIDE SEQUENCE [LARGE SCALE GENOMIC DNA]</scope>
    <source>
        <strain evidence="3">ck-I2-15</strain>
    </source>
</reference>
<dbReference type="RefSeq" id="WP_008992082.1">
    <property type="nucleotide sequence ID" value="NZ_AMSG01000017.1"/>
</dbReference>
<evidence type="ECO:0008006" key="4">
    <source>
        <dbReference type="Google" id="ProtNLM"/>
    </source>
</evidence>
<dbReference type="Proteomes" id="UP000007364">
    <property type="component" value="Unassembled WGS sequence"/>
</dbReference>
<feature type="transmembrane region" description="Helical" evidence="1">
    <location>
        <begin position="12"/>
        <end position="29"/>
    </location>
</feature>
<feature type="transmembrane region" description="Helical" evidence="1">
    <location>
        <begin position="70"/>
        <end position="100"/>
    </location>
</feature>
<dbReference type="EMBL" id="AMSG01000017">
    <property type="protein sequence ID" value="EKF54636.1"/>
    <property type="molecule type" value="Genomic_DNA"/>
</dbReference>